<dbReference type="OrthoDB" id="9799367at2"/>
<dbReference type="SUPFAM" id="SSF56601">
    <property type="entry name" value="beta-lactamase/transpeptidase-like"/>
    <property type="match status" value="1"/>
</dbReference>
<feature type="signal peptide" evidence="2">
    <location>
        <begin position="1"/>
        <end position="26"/>
    </location>
</feature>
<dbReference type="AlphaFoldDB" id="A0A4Y5YY36"/>
<dbReference type="EMBL" id="CP041046">
    <property type="protein sequence ID" value="QDE37910.1"/>
    <property type="molecule type" value="Genomic_DNA"/>
</dbReference>
<protein>
    <submittedName>
        <fullName evidence="4">Beta-lactamase family protein</fullName>
    </submittedName>
</protein>
<dbReference type="PROSITE" id="PS51257">
    <property type="entry name" value="PROKAR_LIPOPROTEIN"/>
    <property type="match status" value="1"/>
</dbReference>
<feature type="compositionally biased region" description="Low complexity" evidence="1">
    <location>
        <begin position="489"/>
        <end position="516"/>
    </location>
</feature>
<feature type="chain" id="PRO_5021405485" evidence="2">
    <location>
        <begin position="27"/>
        <end position="516"/>
    </location>
</feature>
<feature type="region of interest" description="Disordered" evidence="1">
    <location>
        <begin position="487"/>
        <end position="516"/>
    </location>
</feature>
<dbReference type="Gene3D" id="3.40.710.10">
    <property type="entry name" value="DD-peptidase/beta-lactamase superfamily"/>
    <property type="match status" value="1"/>
</dbReference>
<dbReference type="InterPro" id="IPR001466">
    <property type="entry name" value="Beta-lactam-related"/>
</dbReference>
<dbReference type="InterPro" id="IPR050491">
    <property type="entry name" value="AmpC-like"/>
</dbReference>
<gene>
    <name evidence="4" type="ORF">FIV34_01180</name>
</gene>
<name>A0A4Y5YY36_9GAMM</name>
<evidence type="ECO:0000259" key="3">
    <source>
        <dbReference type="Pfam" id="PF00144"/>
    </source>
</evidence>
<evidence type="ECO:0000313" key="4">
    <source>
        <dbReference type="EMBL" id="QDE37910.1"/>
    </source>
</evidence>
<dbReference type="InterPro" id="IPR012338">
    <property type="entry name" value="Beta-lactam/transpept-like"/>
</dbReference>
<accession>A0A4Y5YY36</accession>
<reference evidence="4 5" key="1">
    <citation type="submission" date="2019-06" db="EMBL/GenBank/DDBJ databases">
        <title>A complete genome sequence for Luteibacter pinisoli MAH-14.</title>
        <authorList>
            <person name="Baltrus D.A."/>
        </authorList>
    </citation>
    <scope>NUCLEOTIDE SEQUENCE [LARGE SCALE GENOMIC DNA]</scope>
    <source>
        <strain evidence="4 5">MAH-14</strain>
    </source>
</reference>
<keyword evidence="5" id="KW-1185">Reference proteome</keyword>
<sequence length="516" mass="53761">MMRRIQKIALLGPAVCAAAFAAPAFASCPIPAASAGGPSNAHTRYVETQLRPAIIRKGDKPFSLAEHMAHYGVPGLSVAVIHDGKLAWARGWGVRDVVSCMPVTPDTDFQAASISKVVTAMLALRMAEQGRIGLDRNINDALRSWSLPRDPKLAPNGVTLRQLLSHTAGLGVHGFTGYMPGAPLPTAVQILDGVPPANTPAVRSVLPAGAQFEYSGGGYVVTQLALADASGLPFETLVQREILGPLGMTRSAFAMPPTPAILANAAFAHANGSVIPGNYRVDPELAPAGLWTTAGDLAKLVMDLQASAAGKTGHRLSPAMTRTMMTPVKDNWGLGVAVYPSGIPRFMHDGVNEGYESYMVAYTDKGDGVVALANGGDGRRVMSDVVRAIATDYGMTDIAIPATEEKTLSLAELSKAAGNFVGGGLAVTLEARPDGLYASVGGPVPERLIALSPRRFRSESLATTVEFTADFSSMTMIEGPPPMKLVRMPAPTAPSSSAPTAPATGRAAPSRSHSPT</sequence>
<dbReference type="Proteomes" id="UP000316093">
    <property type="component" value="Chromosome"/>
</dbReference>
<evidence type="ECO:0000256" key="2">
    <source>
        <dbReference type="SAM" id="SignalP"/>
    </source>
</evidence>
<keyword evidence="2" id="KW-0732">Signal</keyword>
<proteinExistence type="predicted"/>
<dbReference type="RefSeq" id="WP_139978866.1">
    <property type="nucleotide sequence ID" value="NZ_CP041046.1"/>
</dbReference>
<evidence type="ECO:0000313" key="5">
    <source>
        <dbReference type="Proteomes" id="UP000316093"/>
    </source>
</evidence>
<dbReference type="KEGG" id="lpy:FIV34_01180"/>
<dbReference type="Pfam" id="PF00144">
    <property type="entry name" value="Beta-lactamase"/>
    <property type="match status" value="1"/>
</dbReference>
<dbReference type="PANTHER" id="PTHR46825">
    <property type="entry name" value="D-ALANYL-D-ALANINE-CARBOXYPEPTIDASE/ENDOPEPTIDASE AMPH"/>
    <property type="match status" value="1"/>
</dbReference>
<organism evidence="4 5">
    <name type="scientific">Luteibacter pinisoli</name>
    <dbReference type="NCBI Taxonomy" id="2589080"/>
    <lineage>
        <taxon>Bacteria</taxon>
        <taxon>Pseudomonadati</taxon>
        <taxon>Pseudomonadota</taxon>
        <taxon>Gammaproteobacteria</taxon>
        <taxon>Lysobacterales</taxon>
        <taxon>Rhodanobacteraceae</taxon>
        <taxon>Luteibacter</taxon>
    </lineage>
</organism>
<dbReference type="PANTHER" id="PTHR46825:SF12">
    <property type="entry name" value="PENICILLIN-BINDING PROTEIN 4"/>
    <property type="match status" value="1"/>
</dbReference>
<feature type="domain" description="Beta-lactamase-related" evidence="3">
    <location>
        <begin position="65"/>
        <end position="378"/>
    </location>
</feature>
<evidence type="ECO:0000256" key="1">
    <source>
        <dbReference type="SAM" id="MobiDB-lite"/>
    </source>
</evidence>